<dbReference type="PANTHER" id="PTHR34768:SF2">
    <property type="entry name" value="COILED-COIL DOMAIN CONTAINING 89"/>
    <property type="match status" value="1"/>
</dbReference>
<reference evidence="4" key="1">
    <citation type="submission" date="2020-04" db="EMBL/GenBank/DDBJ databases">
        <authorList>
            <person name="Neveu A P."/>
        </authorList>
    </citation>
    <scope>NUCLEOTIDE SEQUENCE</scope>
    <source>
        <tissue evidence="4">Whole embryo</tissue>
    </source>
</reference>
<dbReference type="EMBL" id="LR783706">
    <property type="protein sequence ID" value="CAB3228769.1"/>
    <property type="molecule type" value="mRNA"/>
</dbReference>
<feature type="compositionally biased region" description="Basic and acidic residues" evidence="3">
    <location>
        <begin position="1"/>
        <end position="16"/>
    </location>
</feature>
<evidence type="ECO:0000256" key="3">
    <source>
        <dbReference type="SAM" id="MobiDB-lite"/>
    </source>
</evidence>
<evidence type="ECO:0000256" key="2">
    <source>
        <dbReference type="SAM" id="Coils"/>
    </source>
</evidence>
<sequence>MASPTRKPEDLRKIVDSHQTVGDSTTSHKAEYNNETAMLRSRIDEQGQLICILKQRADEHLNRNKTLEGINRELELLHNQARDECKDLKKSCIMLEKRFNELAENHEEMIKIKDTYKSRNVQLEKENKCLREDNKNLFSCAIEERDTEILKLLGKLKECNEHVQLLQKSEVALKKELDDVKKTYCSKIRKLESDLEDKQLHLKLLIKEMDEIKKCNQNKDIQENETITNLRKDKESLIQQVMQRGKLVQERQSENEALQSQVDKLDEQIQHIQEEFSRKQHLVDMNARVKKLQIDKDDAVTELEQLHREFQAYKLHTNNLLSKERDLNAKLRNNLFAS</sequence>
<evidence type="ECO:0000256" key="1">
    <source>
        <dbReference type="ARBA" id="ARBA00023054"/>
    </source>
</evidence>
<gene>
    <name evidence="4" type="primary">Ccdc89</name>
</gene>
<name>A0A6F9D9A2_9ASCI</name>
<dbReference type="PANTHER" id="PTHR34768">
    <property type="entry name" value="COILED-COIL DOMAIN-CONTAINING PROTEIN 89"/>
    <property type="match status" value="1"/>
</dbReference>
<evidence type="ECO:0000313" key="4">
    <source>
        <dbReference type="EMBL" id="CAB3228769.1"/>
    </source>
</evidence>
<protein>
    <submittedName>
        <fullName evidence="4">Coiled-coil domain-containing protein 89-like</fullName>
    </submittedName>
</protein>
<accession>A0A6F9D9A2</accession>
<keyword evidence="1 2" id="KW-0175">Coiled coil</keyword>
<feature type="coiled-coil region" evidence="2">
    <location>
        <begin position="188"/>
        <end position="309"/>
    </location>
</feature>
<feature type="coiled-coil region" evidence="2">
    <location>
        <begin position="64"/>
        <end position="133"/>
    </location>
</feature>
<dbReference type="AlphaFoldDB" id="A0A6F9D9A2"/>
<dbReference type="InterPro" id="IPR043450">
    <property type="entry name" value="CCDC89-like"/>
</dbReference>
<proteinExistence type="evidence at transcript level"/>
<feature type="region of interest" description="Disordered" evidence="3">
    <location>
        <begin position="1"/>
        <end position="29"/>
    </location>
</feature>
<organism evidence="4">
    <name type="scientific">Phallusia mammillata</name>
    <dbReference type="NCBI Taxonomy" id="59560"/>
    <lineage>
        <taxon>Eukaryota</taxon>
        <taxon>Metazoa</taxon>
        <taxon>Chordata</taxon>
        <taxon>Tunicata</taxon>
        <taxon>Ascidiacea</taxon>
        <taxon>Phlebobranchia</taxon>
        <taxon>Ascidiidae</taxon>
        <taxon>Phallusia</taxon>
    </lineage>
</organism>